<feature type="region of interest" description="Disordered" evidence="1">
    <location>
        <begin position="103"/>
        <end position="122"/>
    </location>
</feature>
<dbReference type="EMBL" id="CP039704">
    <property type="protein sequence ID" value="QCI78807.1"/>
    <property type="molecule type" value="Genomic_DNA"/>
</dbReference>
<accession>A0A4D7C892</accession>
<dbReference type="AlphaFoldDB" id="A0A4D7C892"/>
<proteinExistence type="predicted"/>
<feature type="compositionally biased region" description="Basic residues" evidence="1">
    <location>
        <begin position="113"/>
        <end position="122"/>
    </location>
</feature>
<sequence length="218" mass="24267">MSKTDAGRYELGRDLRARVRHDQGARALGRGAAWRKLEPAGLAAELNSSVTPVRDALHRLAGERLVESWTSEGFHLPHVKVRLARPLHLERAAGAAHHPLVAAGNRNAERGSPPRRSRPRHARLLRSFRPTHHEHRICGAGGRRERPPVGRPRGRTPRLAGPGGRTARARARFRSWRDRGARQASRRLSPPPRPARARDRPRALSRVTTTFGNVSVFG</sequence>
<dbReference type="Gene3D" id="1.10.10.10">
    <property type="entry name" value="Winged helix-like DNA-binding domain superfamily/Winged helix DNA-binding domain"/>
    <property type="match status" value="1"/>
</dbReference>
<organism evidence="2 3">
    <name type="scientific">Hankyongella ginsenosidimutans</name>
    <dbReference type="NCBI Taxonomy" id="1763828"/>
    <lineage>
        <taxon>Bacteria</taxon>
        <taxon>Pseudomonadati</taxon>
        <taxon>Pseudomonadota</taxon>
        <taxon>Alphaproteobacteria</taxon>
        <taxon>Sphingomonadales</taxon>
        <taxon>Sphingomonadaceae</taxon>
        <taxon>Hankyongella</taxon>
    </lineage>
</organism>
<gene>
    <name evidence="2" type="ORF">E6W36_01855</name>
</gene>
<keyword evidence="3" id="KW-1185">Reference proteome</keyword>
<evidence type="ECO:0000313" key="2">
    <source>
        <dbReference type="EMBL" id="QCI78807.1"/>
    </source>
</evidence>
<feature type="region of interest" description="Disordered" evidence="1">
    <location>
        <begin position="138"/>
        <end position="203"/>
    </location>
</feature>
<dbReference type="InterPro" id="IPR036388">
    <property type="entry name" value="WH-like_DNA-bd_sf"/>
</dbReference>
<dbReference type="Proteomes" id="UP000298714">
    <property type="component" value="Chromosome"/>
</dbReference>
<name>A0A4D7C892_9SPHN</name>
<evidence type="ECO:0000256" key="1">
    <source>
        <dbReference type="SAM" id="MobiDB-lite"/>
    </source>
</evidence>
<protein>
    <submittedName>
        <fullName evidence="2">GntR family transcriptional regulator</fullName>
    </submittedName>
</protein>
<evidence type="ECO:0000313" key="3">
    <source>
        <dbReference type="Proteomes" id="UP000298714"/>
    </source>
</evidence>
<dbReference type="KEGG" id="hgn:E6W36_01855"/>
<reference evidence="3" key="1">
    <citation type="submission" date="2019-04" db="EMBL/GenBank/DDBJ databases">
        <title>Complete genome sequence of Sphingomonas sp. W1-2-3.</title>
        <authorList>
            <person name="Im W.T."/>
        </authorList>
    </citation>
    <scope>NUCLEOTIDE SEQUENCE [LARGE SCALE GENOMIC DNA]</scope>
    <source>
        <strain evidence="3">W1-2-3</strain>
    </source>
</reference>